<evidence type="ECO:0000313" key="4">
    <source>
        <dbReference type="EMBL" id="PRD66155.1"/>
    </source>
</evidence>
<feature type="transmembrane region" description="Helical" evidence="2">
    <location>
        <begin position="6"/>
        <end position="23"/>
    </location>
</feature>
<dbReference type="PANTHER" id="PTHR33741:SF5">
    <property type="entry name" value="TRANSMEMBRANE PROTEIN DDB_G0269096-RELATED"/>
    <property type="match status" value="1"/>
</dbReference>
<feature type="transmembrane region" description="Helical" evidence="2">
    <location>
        <begin position="122"/>
        <end position="146"/>
    </location>
</feature>
<dbReference type="SMART" id="SM00116">
    <property type="entry name" value="CBS"/>
    <property type="match status" value="2"/>
</dbReference>
<dbReference type="EMBL" id="PVLQ01000017">
    <property type="protein sequence ID" value="PRD66155.1"/>
    <property type="molecule type" value="Genomic_DNA"/>
</dbReference>
<keyword evidence="2" id="KW-0812">Transmembrane</keyword>
<dbReference type="InterPro" id="IPR007065">
    <property type="entry name" value="HPP"/>
</dbReference>
<name>A0A2S9K701_9BURK</name>
<organism evidence="4 5">
    <name type="scientific">Malikia granosa</name>
    <dbReference type="NCBI Taxonomy" id="263067"/>
    <lineage>
        <taxon>Bacteria</taxon>
        <taxon>Pseudomonadati</taxon>
        <taxon>Pseudomonadota</taxon>
        <taxon>Betaproteobacteria</taxon>
        <taxon>Burkholderiales</taxon>
        <taxon>Comamonadaceae</taxon>
        <taxon>Malikia</taxon>
    </lineage>
</organism>
<sequence length="351" mass="37530">MGLRELWLGSLGIGQGLWLTGWLSQQALGGMDPWFIAPMGASAVLLFLLPASPLAQPWSILGGNLVSALIGVSCAKLLGHSVPVAALAGALAAAAMLALRCLHPPGGAVALTAVLGSPGIQLLGYGFVFWPVGINSAFMLLVALLFNNLSGHRYPHRGGAGGRARGTRDPAPSLRGSLKEDLDLALASFGERLDIDREDLEEIVVRASLQAQNRRWGDMRCQDLMSRDVIRIGPQDGIDLAWSRLTSHHINALPVTDEQGRLLGLLSLTDFVVGQTTADPRRLPRLSQARRVEDIMSTRVVTASPQQPIPELARAFADGGLHHMPVLDQQQRVVGMVTPSDLLAVLFQASR</sequence>
<dbReference type="Proteomes" id="UP000238589">
    <property type="component" value="Unassembled WGS sequence"/>
</dbReference>
<dbReference type="PROSITE" id="PS51371">
    <property type="entry name" value="CBS"/>
    <property type="match status" value="2"/>
</dbReference>
<dbReference type="AlphaFoldDB" id="A0A2S9K701"/>
<dbReference type="Gene3D" id="3.10.580.10">
    <property type="entry name" value="CBS-domain"/>
    <property type="match status" value="2"/>
</dbReference>
<evidence type="ECO:0000256" key="2">
    <source>
        <dbReference type="SAM" id="Phobius"/>
    </source>
</evidence>
<feature type="domain" description="CBS" evidence="3">
    <location>
        <begin position="225"/>
        <end position="283"/>
    </location>
</feature>
<dbReference type="CDD" id="cd04600">
    <property type="entry name" value="CBS_pair_HPP_assoc"/>
    <property type="match status" value="1"/>
</dbReference>
<feature type="domain" description="CBS" evidence="3">
    <location>
        <begin position="296"/>
        <end position="351"/>
    </location>
</feature>
<keyword evidence="2" id="KW-0472">Membrane</keyword>
<accession>A0A2S9K701</accession>
<reference evidence="4 5" key="1">
    <citation type="submission" date="2018-03" db="EMBL/GenBank/DDBJ databases">
        <title>Comparative genomics illustrates the genes involved in a hyperalkaliphilic mechanisms of Serpentinomonas isolated from highly-alkaline calcium-rich serpentinized springs.</title>
        <authorList>
            <person name="Suzuki S."/>
            <person name="Ishii S."/>
            <person name="Walworth N."/>
            <person name="Bird L."/>
            <person name="Kuenen J.G."/>
            <person name="Nealson K.H."/>
        </authorList>
    </citation>
    <scope>NUCLEOTIDE SEQUENCE [LARGE SCALE GENOMIC DNA]</scope>
    <source>
        <strain evidence="4 5">P1</strain>
    </source>
</reference>
<dbReference type="PANTHER" id="PTHR33741">
    <property type="entry name" value="TRANSMEMBRANE PROTEIN DDB_G0269096-RELATED"/>
    <property type="match status" value="1"/>
</dbReference>
<dbReference type="OrthoDB" id="9811720at2"/>
<dbReference type="Pfam" id="PF00571">
    <property type="entry name" value="CBS"/>
    <property type="match status" value="2"/>
</dbReference>
<keyword evidence="1" id="KW-0129">CBS domain</keyword>
<proteinExistence type="predicted"/>
<keyword evidence="2" id="KW-1133">Transmembrane helix</keyword>
<gene>
    <name evidence="4" type="ORF">C6P64_05620</name>
</gene>
<evidence type="ECO:0000256" key="1">
    <source>
        <dbReference type="PROSITE-ProRule" id="PRU00703"/>
    </source>
</evidence>
<evidence type="ECO:0000259" key="3">
    <source>
        <dbReference type="PROSITE" id="PS51371"/>
    </source>
</evidence>
<feature type="transmembrane region" description="Helical" evidence="2">
    <location>
        <begin position="82"/>
        <end position="102"/>
    </location>
</feature>
<dbReference type="InterPro" id="IPR058581">
    <property type="entry name" value="TM_HPP"/>
</dbReference>
<dbReference type="InterPro" id="IPR046342">
    <property type="entry name" value="CBS_dom_sf"/>
</dbReference>
<feature type="transmembrane region" description="Helical" evidence="2">
    <location>
        <begin position="35"/>
        <end position="52"/>
    </location>
</feature>
<evidence type="ECO:0000313" key="5">
    <source>
        <dbReference type="Proteomes" id="UP000238589"/>
    </source>
</evidence>
<comment type="caution">
    <text evidence="4">The sequence shown here is derived from an EMBL/GenBank/DDBJ whole genome shotgun (WGS) entry which is preliminary data.</text>
</comment>
<dbReference type="InterPro" id="IPR000644">
    <property type="entry name" value="CBS_dom"/>
</dbReference>
<protein>
    <recommendedName>
        <fullName evidence="3">CBS domain-containing protein</fullName>
    </recommendedName>
</protein>
<dbReference type="SUPFAM" id="SSF54631">
    <property type="entry name" value="CBS-domain pair"/>
    <property type="match status" value="1"/>
</dbReference>
<dbReference type="Pfam" id="PF04982">
    <property type="entry name" value="TM_HPP"/>
    <property type="match status" value="1"/>
</dbReference>
<keyword evidence="5" id="KW-1185">Reference proteome</keyword>